<dbReference type="Gene3D" id="3.40.50.150">
    <property type="entry name" value="Vaccinia Virus protein VP39"/>
    <property type="match status" value="1"/>
</dbReference>
<keyword evidence="1" id="KW-1133">Transmembrane helix</keyword>
<feature type="transmembrane region" description="Helical" evidence="1">
    <location>
        <begin position="12"/>
        <end position="29"/>
    </location>
</feature>
<gene>
    <name evidence="2" type="ORF">DPX39_100046100</name>
</gene>
<name>A0A3L6KZK1_9TRYP</name>
<evidence type="ECO:0000256" key="1">
    <source>
        <dbReference type="SAM" id="Phobius"/>
    </source>
</evidence>
<organism evidence="2">
    <name type="scientific">Trypanosoma brucei equiperdum</name>
    <dbReference type="NCBI Taxonomy" id="630700"/>
    <lineage>
        <taxon>Eukaryota</taxon>
        <taxon>Discoba</taxon>
        <taxon>Euglenozoa</taxon>
        <taxon>Kinetoplastea</taxon>
        <taxon>Metakinetoplastina</taxon>
        <taxon>Trypanosomatida</taxon>
        <taxon>Trypanosomatidae</taxon>
        <taxon>Trypanosoma</taxon>
    </lineage>
</organism>
<proteinExistence type="predicted"/>
<dbReference type="SUPFAM" id="SSF53335">
    <property type="entry name" value="S-adenosyl-L-methionine-dependent methyltransferases"/>
    <property type="match status" value="1"/>
</dbReference>
<dbReference type="AlphaFoldDB" id="A0A3L6KZK1"/>
<reference evidence="2" key="1">
    <citation type="submission" date="2018-09" db="EMBL/GenBank/DDBJ databases">
        <title>whole genome sequence of T. equiperdum IVM-t1 strain.</title>
        <authorList>
            <person name="Suganuma K."/>
        </authorList>
    </citation>
    <scope>NUCLEOTIDE SEQUENCE [LARGE SCALE GENOMIC DNA]</scope>
    <source>
        <strain evidence="2">IVM-t1</strain>
    </source>
</reference>
<protein>
    <submittedName>
        <fullName evidence="2">Uncharacterized protein</fullName>
    </submittedName>
</protein>
<dbReference type="EMBL" id="QSBY01000010">
    <property type="protein sequence ID" value="RHW69779.1"/>
    <property type="molecule type" value="Genomic_DNA"/>
</dbReference>
<keyword evidence="1" id="KW-0812">Transmembrane</keyword>
<dbReference type="Proteomes" id="UP000266743">
    <property type="component" value="Chromosome 10"/>
</dbReference>
<keyword evidence="1" id="KW-0472">Membrane</keyword>
<sequence length="517" mass="56556">MPYFFKPLGARAWGFIAASVGGTFAIGIFREIALLRQREIPLFNEADVVHSEEHARYPCKTFLGYDVVVTNHYVREKGQGEQSLLPRGSDAENGNCGHSDRGGVVKKLFACFSNETYTTAGHSDSVAEANELYLVREVVGDAHAPRGDVSTRSVKGFNGDDDDAVEDTVGNRVGSSMFTASSSWPPGTVKYTSMTIETSHNEVRNDSDALLRRWSNRVTQQSLVRCDPLAPASMNCLADASYLGAPYLRIMLSALLLLPSPLPRLRVAVLGVGGGSLPSFLQQHFSHDIMRLDLVDAEQQCFRAAVEDMGMRKKMQGGSVTCHVQDGAAFLQDVVGSSTGTGESNSTFDELVSSRTHSGTSVSFKGGDFPTNGNQHKPLSRYQVQPATCYDVLFVDLFVGSDPPAFMSSLIFLQLCRAALSSIGVAAFNLPKSDPDFVQMCQRVFGSQNVYQVPVPASANIVVLARCAAGAGVGHTIYEERSHVAHRHFYRRAQQLQKSHGLPYDLSSHYPIWWRLW</sequence>
<accession>A0A3L6KZK1</accession>
<dbReference type="InterPro" id="IPR029063">
    <property type="entry name" value="SAM-dependent_MTases_sf"/>
</dbReference>
<comment type="caution">
    <text evidence="2">The sequence shown here is derived from an EMBL/GenBank/DDBJ whole genome shotgun (WGS) entry which is preliminary data.</text>
</comment>
<evidence type="ECO:0000313" key="2">
    <source>
        <dbReference type="EMBL" id="RHW69779.1"/>
    </source>
</evidence>